<dbReference type="Proteomes" id="UP000789390">
    <property type="component" value="Unassembled WGS sequence"/>
</dbReference>
<dbReference type="PANTHER" id="PTHR25464:SF2">
    <property type="entry name" value="RING-TYPE DOMAIN-CONTAINING PROTEIN"/>
    <property type="match status" value="1"/>
</dbReference>
<evidence type="ECO:0000259" key="5">
    <source>
        <dbReference type="PROSITE" id="PS50089"/>
    </source>
</evidence>
<feature type="domain" description="RING-type" evidence="5">
    <location>
        <begin position="18"/>
        <end position="61"/>
    </location>
</feature>
<evidence type="ECO:0000256" key="1">
    <source>
        <dbReference type="ARBA" id="ARBA00022723"/>
    </source>
</evidence>
<dbReference type="OrthoDB" id="252722at2759"/>
<dbReference type="Gene3D" id="3.30.40.10">
    <property type="entry name" value="Zinc/RING finger domain, C3HC4 (zinc finger)"/>
    <property type="match status" value="1"/>
</dbReference>
<protein>
    <recommendedName>
        <fullName evidence="5">RING-type domain-containing protein</fullName>
    </recommendedName>
</protein>
<proteinExistence type="predicted"/>
<comment type="caution">
    <text evidence="6">The sequence shown here is derived from an EMBL/GenBank/DDBJ whole genome shotgun (WGS) entry which is preliminary data.</text>
</comment>
<name>A0A8J2RNB5_9CRUS</name>
<keyword evidence="7" id="KW-1185">Reference proteome</keyword>
<dbReference type="AlphaFoldDB" id="A0A8J2RNB5"/>
<organism evidence="6 7">
    <name type="scientific">Daphnia galeata</name>
    <dbReference type="NCBI Taxonomy" id="27404"/>
    <lineage>
        <taxon>Eukaryota</taxon>
        <taxon>Metazoa</taxon>
        <taxon>Ecdysozoa</taxon>
        <taxon>Arthropoda</taxon>
        <taxon>Crustacea</taxon>
        <taxon>Branchiopoda</taxon>
        <taxon>Diplostraca</taxon>
        <taxon>Cladocera</taxon>
        <taxon>Anomopoda</taxon>
        <taxon>Daphniidae</taxon>
        <taxon>Daphnia</taxon>
    </lineage>
</organism>
<dbReference type="PANTHER" id="PTHR25464">
    <property type="entry name" value="TRIPARTITE MOTIF-CONTAINING PROTEIN 2-LIKE PROTEIN"/>
    <property type="match status" value="1"/>
</dbReference>
<keyword evidence="2 4" id="KW-0863">Zinc-finger</keyword>
<keyword evidence="1" id="KW-0479">Metal-binding</keyword>
<dbReference type="PROSITE" id="PS50089">
    <property type="entry name" value="ZF_RING_2"/>
    <property type="match status" value="1"/>
</dbReference>
<sequence>MAAAACTYSEETESFVTCSICLCEFDGETRKPKFLPCAHTLCLECLKGIHKEFVITCPLCRKEFSYQDDVSSLPNNSYALHMLKLSEKIPEAQSKPDLNGKPAWCLTCGALAKLGCSVHSIIDVTGNTIKNFESLLKLRDELKKMRDQGQTKLALAIEKRKEVQAHLNQVSQCLNLVLHEVNQQEEENNIILVEMMSLLESNSPCLRRTLNPETSGGQDEDPLLSELISLVDDSNPEDSFDTLKEKMKKSLQLSESKLADAVAVAKTIQHQKKCRISVWLTDPKNQIIPTWDLLENGFNTYWPNDISLTPTKRDFLLLSHIVFSIQKRGIRHNKPTDDPPSDQKTLTCKKLEETSPSLTTVNPISVIGLNSPIEKFDLNKSTLIMTVRRHGNWKGSVHIKLSSSCNSQFIRKLGKICFRSPKQFSNTIGKTVPDVFLLLPAFEDMADFSYGDLTSLPPARHYMEAGISLWMNEYGDLGGWNLVFPLAYFEDKRNEMHLKTVQPVYFIGQITQGIETVEAISWTTKYQRGGYTFTLESR</sequence>
<evidence type="ECO:0000313" key="7">
    <source>
        <dbReference type="Proteomes" id="UP000789390"/>
    </source>
</evidence>
<gene>
    <name evidence="6" type="ORF">DGAL_LOCUS5895</name>
</gene>
<dbReference type="PROSITE" id="PS00518">
    <property type="entry name" value="ZF_RING_1"/>
    <property type="match status" value="1"/>
</dbReference>
<accession>A0A8J2RNB5</accession>
<keyword evidence="3" id="KW-0862">Zinc</keyword>
<dbReference type="EMBL" id="CAKKLH010000109">
    <property type="protein sequence ID" value="CAH0103328.1"/>
    <property type="molecule type" value="Genomic_DNA"/>
</dbReference>
<evidence type="ECO:0000256" key="3">
    <source>
        <dbReference type="ARBA" id="ARBA00022833"/>
    </source>
</evidence>
<evidence type="ECO:0000256" key="4">
    <source>
        <dbReference type="PROSITE-ProRule" id="PRU00175"/>
    </source>
</evidence>
<evidence type="ECO:0000313" key="6">
    <source>
        <dbReference type="EMBL" id="CAH0103328.1"/>
    </source>
</evidence>
<dbReference type="InterPro" id="IPR013083">
    <property type="entry name" value="Znf_RING/FYVE/PHD"/>
</dbReference>
<dbReference type="InterPro" id="IPR027370">
    <property type="entry name" value="Znf-RING_euk"/>
</dbReference>
<dbReference type="InterPro" id="IPR001841">
    <property type="entry name" value="Znf_RING"/>
</dbReference>
<dbReference type="InterPro" id="IPR017907">
    <property type="entry name" value="Znf_RING_CS"/>
</dbReference>
<dbReference type="GO" id="GO:0008270">
    <property type="term" value="F:zinc ion binding"/>
    <property type="evidence" value="ECO:0007669"/>
    <property type="project" value="UniProtKB-KW"/>
</dbReference>
<dbReference type="SUPFAM" id="SSF57850">
    <property type="entry name" value="RING/U-box"/>
    <property type="match status" value="1"/>
</dbReference>
<dbReference type="Pfam" id="PF13445">
    <property type="entry name" value="zf-RING_UBOX"/>
    <property type="match status" value="1"/>
</dbReference>
<dbReference type="SMART" id="SM00184">
    <property type="entry name" value="RING"/>
    <property type="match status" value="1"/>
</dbReference>
<evidence type="ECO:0000256" key="2">
    <source>
        <dbReference type="ARBA" id="ARBA00022771"/>
    </source>
</evidence>
<reference evidence="6" key="1">
    <citation type="submission" date="2021-11" db="EMBL/GenBank/DDBJ databases">
        <authorList>
            <person name="Schell T."/>
        </authorList>
    </citation>
    <scope>NUCLEOTIDE SEQUENCE</scope>
    <source>
        <strain evidence="6">M5</strain>
    </source>
</reference>